<keyword evidence="1" id="KW-0472">Membrane</keyword>
<gene>
    <name evidence="2" type="ORF">OLEA9_A106526</name>
</gene>
<dbReference type="Gramene" id="OE9A106526T1">
    <property type="protein sequence ID" value="OE9A106526C1"/>
    <property type="gene ID" value="OE9A106526"/>
</dbReference>
<accession>A0A8S0TD00</accession>
<evidence type="ECO:0000313" key="2">
    <source>
        <dbReference type="EMBL" id="CAA3003122.1"/>
    </source>
</evidence>
<evidence type="ECO:0000256" key="1">
    <source>
        <dbReference type="SAM" id="Phobius"/>
    </source>
</evidence>
<evidence type="ECO:0000313" key="3">
    <source>
        <dbReference type="Proteomes" id="UP000594638"/>
    </source>
</evidence>
<reference evidence="2 3" key="1">
    <citation type="submission" date="2019-12" db="EMBL/GenBank/DDBJ databases">
        <authorList>
            <person name="Alioto T."/>
            <person name="Alioto T."/>
            <person name="Gomez Garrido J."/>
        </authorList>
    </citation>
    <scope>NUCLEOTIDE SEQUENCE [LARGE SCALE GENOMIC DNA]</scope>
</reference>
<dbReference type="Proteomes" id="UP000594638">
    <property type="component" value="Unassembled WGS sequence"/>
</dbReference>
<dbReference type="AlphaFoldDB" id="A0A8S0TD00"/>
<protein>
    <submittedName>
        <fullName evidence="2">Uncharacterized protein</fullName>
    </submittedName>
</protein>
<comment type="caution">
    <text evidence="2">The sequence shown here is derived from an EMBL/GenBank/DDBJ whole genome shotgun (WGS) entry which is preliminary data.</text>
</comment>
<name>A0A8S0TD00_OLEEU</name>
<keyword evidence="1" id="KW-1133">Transmembrane helix</keyword>
<feature type="transmembrane region" description="Helical" evidence="1">
    <location>
        <begin position="34"/>
        <end position="54"/>
    </location>
</feature>
<sequence length="56" mass="5456">NLGVTKRRQGITAISHSPAAGGGGCGILSNASNVGIVIAVTAMAGLALAATLFYSR</sequence>
<organism evidence="2 3">
    <name type="scientific">Olea europaea subsp. europaea</name>
    <dbReference type="NCBI Taxonomy" id="158383"/>
    <lineage>
        <taxon>Eukaryota</taxon>
        <taxon>Viridiplantae</taxon>
        <taxon>Streptophyta</taxon>
        <taxon>Embryophyta</taxon>
        <taxon>Tracheophyta</taxon>
        <taxon>Spermatophyta</taxon>
        <taxon>Magnoliopsida</taxon>
        <taxon>eudicotyledons</taxon>
        <taxon>Gunneridae</taxon>
        <taxon>Pentapetalae</taxon>
        <taxon>asterids</taxon>
        <taxon>lamiids</taxon>
        <taxon>Lamiales</taxon>
        <taxon>Oleaceae</taxon>
        <taxon>Oleeae</taxon>
        <taxon>Olea</taxon>
    </lineage>
</organism>
<feature type="non-terminal residue" evidence="2">
    <location>
        <position position="1"/>
    </location>
</feature>
<keyword evidence="1" id="KW-0812">Transmembrane</keyword>
<dbReference type="EMBL" id="CACTIH010005919">
    <property type="protein sequence ID" value="CAA3003122.1"/>
    <property type="molecule type" value="Genomic_DNA"/>
</dbReference>
<proteinExistence type="predicted"/>
<keyword evidence="3" id="KW-1185">Reference proteome</keyword>